<evidence type="ECO:0000256" key="10">
    <source>
        <dbReference type="PROSITE-ProRule" id="PRU00473"/>
    </source>
</evidence>
<dbReference type="InterPro" id="IPR006665">
    <property type="entry name" value="OmpA-like"/>
</dbReference>
<dbReference type="OrthoDB" id="9805832at2"/>
<dbReference type="InterPro" id="IPR006664">
    <property type="entry name" value="OMP_bac"/>
</dbReference>
<dbReference type="InterPro" id="IPR050330">
    <property type="entry name" value="Bact_OuterMem_StrucFunc"/>
</dbReference>
<keyword evidence="4" id="KW-0812">Transmembrane</keyword>
<evidence type="ECO:0000256" key="4">
    <source>
        <dbReference type="ARBA" id="ARBA00022692"/>
    </source>
</evidence>
<feature type="domain" description="OmpA-like" evidence="13">
    <location>
        <begin position="271"/>
        <end position="386"/>
    </location>
</feature>
<keyword evidence="5 12" id="KW-0732">Signal</keyword>
<dbReference type="InterPro" id="IPR006690">
    <property type="entry name" value="OMPA-like_CS"/>
</dbReference>
<feature type="signal peptide" evidence="12">
    <location>
        <begin position="1"/>
        <end position="21"/>
    </location>
</feature>
<dbReference type="GO" id="GO:0007155">
    <property type="term" value="P:cell adhesion"/>
    <property type="evidence" value="ECO:0007669"/>
    <property type="project" value="InterPro"/>
</dbReference>
<feature type="chain" id="PRO_5015634577" description="OmpA-like domain-containing protein" evidence="12">
    <location>
        <begin position="22"/>
        <end position="386"/>
    </location>
</feature>
<evidence type="ECO:0000256" key="11">
    <source>
        <dbReference type="SAM" id="MobiDB-lite"/>
    </source>
</evidence>
<evidence type="ECO:0000256" key="2">
    <source>
        <dbReference type="ARBA" id="ARBA00022448"/>
    </source>
</evidence>
<dbReference type="Gene3D" id="3.30.1330.60">
    <property type="entry name" value="OmpA-like domain"/>
    <property type="match status" value="1"/>
</dbReference>
<dbReference type="KEGG" id="cate:C2869_12470"/>
<keyword evidence="3" id="KW-1134">Transmembrane beta strand</keyword>
<dbReference type="InterPro" id="IPR028974">
    <property type="entry name" value="TSP_type-3_rpt"/>
</dbReference>
<dbReference type="InterPro" id="IPR011250">
    <property type="entry name" value="OMP/PagP_B-barrel"/>
</dbReference>
<keyword evidence="8 10" id="KW-0472">Membrane</keyword>
<dbReference type="GO" id="GO:0009279">
    <property type="term" value="C:cell outer membrane"/>
    <property type="evidence" value="ECO:0007669"/>
    <property type="project" value="UniProtKB-SubCell"/>
</dbReference>
<gene>
    <name evidence="14" type="ORF">C2869_12470</name>
</gene>
<accession>A0A2S0VSL6</accession>
<name>A0A2S0VSL6_9ALTE</name>
<dbReference type="PROSITE" id="PS01068">
    <property type="entry name" value="OMPA_1"/>
    <property type="match status" value="1"/>
</dbReference>
<dbReference type="PANTHER" id="PTHR30329">
    <property type="entry name" value="STATOR ELEMENT OF FLAGELLAR MOTOR COMPLEX"/>
    <property type="match status" value="1"/>
</dbReference>
<organism evidence="14 15">
    <name type="scientific">Saccharobesus litoralis</name>
    <dbReference type="NCBI Taxonomy" id="2172099"/>
    <lineage>
        <taxon>Bacteria</taxon>
        <taxon>Pseudomonadati</taxon>
        <taxon>Pseudomonadota</taxon>
        <taxon>Gammaproteobacteria</taxon>
        <taxon>Alteromonadales</taxon>
        <taxon>Alteromonadaceae</taxon>
        <taxon>Saccharobesus</taxon>
    </lineage>
</organism>
<evidence type="ECO:0000313" key="15">
    <source>
        <dbReference type="Proteomes" id="UP000244441"/>
    </source>
</evidence>
<dbReference type="Gene3D" id="2.40.160.20">
    <property type="match status" value="1"/>
</dbReference>
<dbReference type="Gene3D" id="4.10.1080.10">
    <property type="entry name" value="TSP type-3 repeat"/>
    <property type="match status" value="1"/>
</dbReference>
<keyword evidence="6" id="KW-0406">Ion transport</keyword>
<dbReference type="SUPFAM" id="SSF103088">
    <property type="entry name" value="OmpA-like"/>
    <property type="match status" value="1"/>
</dbReference>
<dbReference type="GO" id="GO:0046930">
    <property type="term" value="C:pore complex"/>
    <property type="evidence" value="ECO:0007669"/>
    <property type="project" value="UniProtKB-KW"/>
</dbReference>
<dbReference type="GO" id="GO:0015288">
    <property type="term" value="F:porin activity"/>
    <property type="evidence" value="ECO:0007669"/>
    <property type="project" value="UniProtKB-KW"/>
</dbReference>
<evidence type="ECO:0000259" key="13">
    <source>
        <dbReference type="PROSITE" id="PS51123"/>
    </source>
</evidence>
<evidence type="ECO:0000256" key="12">
    <source>
        <dbReference type="SAM" id="SignalP"/>
    </source>
</evidence>
<reference evidence="14 15" key="1">
    <citation type="submission" date="2018-01" db="EMBL/GenBank/DDBJ databases">
        <title>Genome sequence of a Cantenovulum-like bacteria.</title>
        <authorList>
            <person name="Tan W.R."/>
            <person name="Lau N.-S."/>
            <person name="Go F."/>
            <person name="Amirul A.-A.A."/>
        </authorList>
    </citation>
    <scope>NUCLEOTIDE SEQUENCE [LARGE SCALE GENOMIC DNA]</scope>
    <source>
        <strain evidence="14 15">CCB-QB4</strain>
    </source>
</reference>
<keyword evidence="2" id="KW-0813">Transport</keyword>
<dbReference type="PANTHER" id="PTHR30329:SF21">
    <property type="entry name" value="LIPOPROTEIN YIAD-RELATED"/>
    <property type="match status" value="1"/>
</dbReference>
<dbReference type="InterPro" id="IPR003367">
    <property type="entry name" value="Thrombospondin_3-like_rpt"/>
</dbReference>
<proteinExistence type="predicted"/>
<keyword evidence="9" id="KW-0998">Cell outer membrane</keyword>
<dbReference type="Pfam" id="PF00691">
    <property type="entry name" value="OmpA"/>
    <property type="match status" value="1"/>
</dbReference>
<evidence type="ECO:0000256" key="6">
    <source>
        <dbReference type="ARBA" id="ARBA00023065"/>
    </source>
</evidence>
<evidence type="ECO:0000256" key="3">
    <source>
        <dbReference type="ARBA" id="ARBA00022452"/>
    </source>
</evidence>
<evidence type="ECO:0000256" key="5">
    <source>
        <dbReference type="ARBA" id="ARBA00022729"/>
    </source>
</evidence>
<dbReference type="EMBL" id="CP026604">
    <property type="protein sequence ID" value="AWB67199.1"/>
    <property type="molecule type" value="Genomic_DNA"/>
</dbReference>
<keyword evidence="15" id="KW-1185">Reference proteome</keyword>
<evidence type="ECO:0000256" key="1">
    <source>
        <dbReference type="ARBA" id="ARBA00004571"/>
    </source>
</evidence>
<evidence type="ECO:0000256" key="7">
    <source>
        <dbReference type="ARBA" id="ARBA00023114"/>
    </source>
</evidence>
<dbReference type="PROSITE" id="PS51123">
    <property type="entry name" value="OMPA_2"/>
    <property type="match status" value="1"/>
</dbReference>
<dbReference type="SUPFAM" id="SSF56925">
    <property type="entry name" value="OMPA-like"/>
    <property type="match status" value="1"/>
</dbReference>
<dbReference type="AlphaFoldDB" id="A0A2S0VSL6"/>
<dbReference type="PRINTS" id="PR01021">
    <property type="entry name" value="OMPADOMAIN"/>
</dbReference>
<evidence type="ECO:0000256" key="8">
    <source>
        <dbReference type="ARBA" id="ARBA00023136"/>
    </source>
</evidence>
<dbReference type="GO" id="GO:0005509">
    <property type="term" value="F:calcium ion binding"/>
    <property type="evidence" value="ECO:0007669"/>
    <property type="project" value="InterPro"/>
</dbReference>
<dbReference type="SUPFAM" id="SSF103647">
    <property type="entry name" value="TSP type-3 repeat"/>
    <property type="match status" value="1"/>
</dbReference>
<dbReference type="Proteomes" id="UP000244441">
    <property type="component" value="Chromosome"/>
</dbReference>
<dbReference type="InterPro" id="IPR036737">
    <property type="entry name" value="OmpA-like_sf"/>
</dbReference>
<dbReference type="InterPro" id="IPR008722">
    <property type="entry name" value="OprF_membrane_N"/>
</dbReference>
<dbReference type="GO" id="GO:0006811">
    <property type="term" value="P:monoatomic ion transport"/>
    <property type="evidence" value="ECO:0007669"/>
    <property type="project" value="UniProtKB-KW"/>
</dbReference>
<dbReference type="CDD" id="cd07185">
    <property type="entry name" value="OmpA_C-like"/>
    <property type="match status" value="1"/>
</dbReference>
<evidence type="ECO:0000256" key="9">
    <source>
        <dbReference type="ARBA" id="ARBA00023237"/>
    </source>
</evidence>
<dbReference type="Pfam" id="PF05736">
    <property type="entry name" value="OprF"/>
    <property type="match status" value="1"/>
</dbReference>
<protein>
    <recommendedName>
        <fullName evidence="13">OmpA-like domain-containing protein</fullName>
    </recommendedName>
</protein>
<dbReference type="Pfam" id="PF02412">
    <property type="entry name" value="TSP_3"/>
    <property type="match status" value="2"/>
</dbReference>
<sequence>MKKLLSTALISSAILANYAFADGHAITEKVYVSGGGAGVIFDGDRNMEDPITPWGAVGFQFTEKWAAELNYIYSEADVPHAKGSTEFDIASLLAIHSYKGALNDGINARVGLAKYNFGGWPAGSEEALRAGIGYDKYLDNNLAVRVFVDALYSFDDGEMDFVPGIGLKYSFGGQSKASSKPVAKKKAEKAPEPKRAIAPKAKTEVAPMVKDGDNDGIIDAKDMCPNTAANISVDSRGCELDSDNDGVVNSKDRCVNTPRGAKVDSMGCRVQLEEVINVNLNIQFANNSLAIDSKYHDELASVAKYMKRYPDADVEIQGHTDSIGSAAYNQKLSEKRAQAVVDYIEKNFKVNAAKIVAKGYGEKQPIADNMVAAGRAKNRRVVAVIK</sequence>
<dbReference type="RefSeq" id="WP_108603246.1">
    <property type="nucleotide sequence ID" value="NZ_CP026604.1"/>
</dbReference>
<evidence type="ECO:0000313" key="14">
    <source>
        <dbReference type="EMBL" id="AWB67199.1"/>
    </source>
</evidence>
<feature type="region of interest" description="Disordered" evidence="11">
    <location>
        <begin position="173"/>
        <end position="194"/>
    </location>
</feature>
<comment type="subcellular location">
    <subcellularLocation>
        <location evidence="1">Cell outer membrane</location>
        <topology evidence="1">Multi-pass membrane protein</topology>
    </subcellularLocation>
</comment>
<keyword evidence="7" id="KW-0626">Porin</keyword>